<dbReference type="Proteomes" id="UP000193144">
    <property type="component" value="Unassembled WGS sequence"/>
</dbReference>
<dbReference type="STRING" id="1231657.A0A1Y1ZHX0"/>
<keyword evidence="1" id="KW-0812">Transmembrane</keyword>
<evidence type="ECO:0000313" key="2">
    <source>
        <dbReference type="EMBL" id="ORY09860.1"/>
    </source>
</evidence>
<dbReference type="AlphaFoldDB" id="A0A1Y1ZHX0"/>
<proteinExistence type="predicted"/>
<evidence type="ECO:0000313" key="3">
    <source>
        <dbReference type="Proteomes" id="UP000193144"/>
    </source>
</evidence>
<dbReference type="OrthoDB" id="5428890at2759"/>
<feature type="transmembrane region" description="Helical" evidence="1">
    <location>
        <begin position="320"/>
        <end position="353"/>
    </location>
</feature>
<evidence type="ECO:0000256" key="1">
    <source>
        <dbReference type="SAM" id="Phobius"/>
    </source>
</evidence>
<organism evidence="2 3">
    <name type="scientific">Clohesyomyces aquaticus</name>
    <dbReference type="NCBI Taxonomy" id="1231657"/>
    <lineage>
        <taxon>Eukaryota</taxon>
        <taxon>Fungi</taxon>
        <taxon>Dikarya</taxon>
        <taxon>Ascomycota</taxon>
        <taxon>Pezizomycotina</taxon>
        <taxon>Dothideomycetes</taxon>
        <taxon>Pleosporomycetidae</taxon>
        <taxon>Pleosporales</taxon>
        <taxon>Lindgomycetaceae</taxon>
        <taxon>Clohesyomyces</taxon>
    </lineage>
</organism>
<keyword evidence="1" id="KW-0472">Membrane</keyword>
<keyword evidence="3" id="KW-1185">Reference proteome</keyword>
<dbReference type="EMBL" id="MCFA01000081">
    <property type="protein sequence ID" value="ORY09860.1"/>
    <property type="molecule type" value="Genomic_DNA"/>
</dbReference>
<reference evidence="2 3" key="1">
    <citation type="submission" date="2016-07" db="EMBL/GenBank/DDBJ databases">
        <title>Pervasive Adenine N6-methylation of Active Genes in Fungi.</title>
        <authorList>
            <consortium name="DOE Joint Genome Institute"/>
            <person name="Mondo S.J."/>
            <person name="Dannebaum R.O."/>
            <person name="Kuo R.C."/>
            <person name="Labutti K."/>
            <person name="Haridas S."/>
            <person name="Kuo A."/>
            <person name="Salamov A."/>
            <person name="Ahrendt S.R."/>
            <person name="Lipzen A."/>
            <person name="Sullivan W."/>
            <person name="Andreopoulos W.B."/>
            <person name="Clum A."/>
            <person name="Lindquist E."/>
            <person name="Daum C."/>
            <person name="Ramamoorthy G.K."/>
            <person name="Gryganskyi A."/>
            <person name="Culley D."/>
            <person name="Magnuson J.K."/>
            <person name="James T.Y."/>
            <person name="O'Malley M.A."/>
            <person name="Stajich J.E."/>
            <person name="Spatafora J.W."/>
            <person name="Visel A."/>
            <person name="Grigoriev I.V."/>
        </authorList>
    </citation>
    <scope>NUCLEOTIDE SEQUENCE [LARGE SCALE GENOMIC DNA]</scope>
    <source>
        <strain evidence="2 3">CBS 115471</strain>
    </source>
</reference>
<keyword evidence="1" id="KW-1133">Transmembrane helix</keyword>
<comment type="caution">
    <text evidence="2">The sequence shown here is derived from an EMBL/GenBank/DDBJ whole genome shotgun (WGS) entry which is preliminary data.</text>
</comment>
<protein>
    <submittedName>
        <fullName evidence="2">Uncharacterized protein</fullName>
    </submittedName>
</protein>
<name>A0A1Y1ZHX0_9PLEO</name>
<gene>
    <name evidence="2" type="ORF">BCR34DRAFT_602583</name>
</gene>
<accession>A0A1Y1ZHX0</accession>
<sequence length="358" mass="40432">MATPDQQNIALGLLGTSGDFVAWSRLYDDLTTRRRTRIGPLTANLVVPDSQILGIAGLLKSNPRWTRVEALSSLSRGSKQEHPDEHVENALDIAVQAMFMTDCVATRGHAPDFRLGGLRPKCWACNDSFVQFLESSFPRVTDSPKICSVMEDQDSLKSWKLAKKLKITFKGTNNLADHLLYDSRYNTLYLFHHVAWLNAHLGGLANEIPFDSDMETAVAQGTLPPRLLFETLHSLQSILFPSFDPKAHKIMRQLVKRIGFDPECNQYSGYKHKGIPNAEEDMQYQYWGERLVVLHDLLAERPPTSKWEKWLRWQSSDANALGIALLALFISIIVGLISIVLSAVQIWIAYMAWKQLVN</sequence>